<accession>R9P8Y3</accession>
<dbReference type="InterPro" id="IPR013078">
    <property type="entry name" value="His_Pase_superF_clade-1"/>
</dbReference>
<feature type="coiled-coil region" evidence="1">
    <location>
        <begin position="313"/>
        <end position="347"/>
    </location>
</feature>
<dbReference type="SUPFAM" id="SSF53254">
    <property type="entry name" value="Phosphoglycerate mutase-like"/>
    <property type="match status" value="1"/>
</dbReference>
<dbReference type="SMART" id="SM00855">
    <property type="entry name" value="PGAM"/>
    <property type="match status" value="1"/>
</dbReference>
<dbReference type="EMBL" id="DF238785">
    <property type="protein sequence ID" value="GAC94560.1"/>
    <property type="molecule type" value="Genomic_DNA"/>
</dbReference>
<dbReference type="GO" id="GO:0016791">
    <property type="term" value="F:phosphatase activity"/>
    <property type="evidence" value="ECO:0007669"/>
    <property type="project" value="TreeGrafter"/>
</dbReference>
<sequence length="351" mass="38428">MAPQSRIYLTRHSQAEHNVADDYSIPDAPLTPLGKQQSARLPSLTHDLQSRAEVILSSALKRTLQSTKIGYAPAIERLGGLSKVVLLPQLQECNDFPCDTGSAKEVIERDPELQGFDFSPLTPDWTSKQGFYAADEASLNKRAQWVRQYLRSRPELDIVVMAHGDILRRITGQAYPWKNAEVRLFQFDPASVDTEACPLVHVQDIATGGAAVEPTSGDIAAEKGVFAPGAGPNANSALCSRSHAPASHEQMPCQDFTLLPVRAYVVLIVRSLSPAIPISNSGSLQNWAASAAPTTSAANPSKDADLKRIEDRVRHRQSMLMEQTNELQELEKRLQAAEARKKELESRGGFV</sequence>
<keyword evidence="1" id="KW-0175">Coiled coil</keyword>
<dbReference type="GeneID" id="24107426"/>
<dbReference type="AlphaFoldDB" id="R9P8Y3"/>
<dbReference type="Proteomes" id="UP000014071">
    <property type="component" value="Unassembled WGS sequence"/>
</dbReference>
<dbReference type="eggNOG" id="KOG4754">
    <property type="taxonomic scope" value="Eukaryota"/>
</dbReference>
<evidence type="ECO:0000256" key="1">
    <source>
        <dbReference type="SAM" id="Coils"/>
    </source>
</evidence>
<reference evidence="3" key="1">
    <citation type="journal article" date="2013" name="Genome Announc.">
        <title>Draft genome sequence of the basidiomycetous yeast-like fungus Pseudozyma hubeiensis SY62, which produces an abundant amount of the biosurfactant mannosylerythritol lipids.</title>
        <authorList>
            <person name="Konishi M."/>
            <person name="Hatada Y."/>
            <person name="Horiuchi J."/>
        </authorList>
    </citation>
    <scope>NUCLEOTIDE SEQUENCE [LARGE SCALE GENOMIC DNA]</scope>
    <source>
        <strain evidence="3">SY62</strain>
    </source>
</reference>
<dbReference type="RefSeq" id="XP_012188147.1">
    <property type="nucleotide sequence ID" value="XM_012332757.1"/>
</dbReference>
<dbReference type="InterPro" id="IPR050275">
    <property type="entry name" value="PGM_Phosphatase"/>
</dbReference>
<dbReference type="Gene3D" id="3.40.50.1240">
    <property type="entry name" value="Phosphoglycerate mutase-like"/>
    <property type="match status" value="1"/>
</dbReference>
<keyword evidence="3" id="KW-1185">Reference proteome</keyword>
<evidence type="ECO:0000313" key="2">
    <source>
        <dbReference type="EMBL" id="GAC94560.1"/>
    </source>
</evidence>
<dbReference type="GO" id="GO:0005737">
    <property type="term" value="C:cytoplasm"/>
    <property type="evidence" value="ECO:0007669"/>
    <property type="project" value="TreeGrafter"/>
</dbReference>
<dbReference type="PANTHER" id="PTHR48100:SF54">
    <property type="entry name" value="PHOSPHATASE SPAC5H10.03-RELATED"/>
    <property type="match status" value="1"/>
</dbReference>
<dbReference type="InterPro" id="IPR029033">
    <property type="entry name" value="His_PPase_superfam"/>
</dbReference>
<organism evidence="2 3">
    <name type="scientific">Pseudozyma hubeiensis (strain SY62)</name>
    <name type="common">Yeast</name>
    <dbReference type="NCBI Taxonomy" id="1305764"/>
    <lineage>
        <taxon>Eukaryota</taxon>
        <taxon>Fungi</taxon>
        <taxon>Dikarya</taxon>
        <taxon>Basidiomycota</taxon>
        <taxon>Ustilaginomycotina</taxon>
        <taxon>Ustilaginomycetes</taxon>
        <taxon>Ustilaginales</taxon>
        <taxon>Ustilaginaceae</taxon>
        <taxon>Pseudozyma</taxon>
    </lineage>
</organism>
<evidence type="ECO:0000313" key="3">
    <source>
        <dbReference type="Proteomes" id="UP000014071"/>
    </source>
</evidence>
<name>R9P8Y3_PSEHS</name>
<dbReference type="CDD" id="cd07067">
    <property type="entry name" value="HP_PGM_like"/>
    <property type="match status" value="1"/>
</dbReference>
<dbReference type="PANTHER" id="PTHR48100">
    <property type="entry name" value="BROAD-SPECIFICITY PHOSPHATASE YOR283W-RELATED"/>
    <property type="match status" value="1"/>
</dbReference>
<dbReference type="HOGENOM" id="CLU_897130_0_0_1"/>
<protein>
    <submittedName>
        <fullName evidence="2">Phosphoglycerate mutase</fullName>
    </submittedName>
</protein>
<dbReference type="OrthoDB" id="496981at2759"/>
<dbReference type="Pfam" id="PF00300">
    <property type="entry name" value="His_Phos_1"/>
    <property type="match status" value="1"/>
</dbReference>
<proteinExistence type="predicted"/>
<gene>
    <name evidence="2" type="ORF">PHSY_002133</name>
</gene>